<dbReference type="Gramene" id="Zm00001eb379370_T002">
    <property type="protein sequence ID" value="Zm00001eb379370_P002"/>
    <property type="gene ID" value="Zm00001eb379370"/>
</dbReference>
<dbReference type="Proteomes" id="UP000007305">
    <property type="component" value="Chromosome 9"/>
</dbReference>
<accession>A0A804QZI9</accession>
<reference evidence="2" key="1">
    <citation type="journal article" date="2009" name="Science">
        <title>The B73 maize genome: complexity, diversity, and dynamics.</title>
        <authorList>
            <person name="Schnable P.S."/>
            <person name="Ware D."/>
            <person name="Fulton R.S."/>
            <person name="Stein J.C."/>
            <person name="Wei F."/>
            <person name="Pasternak S."/>
            <person name="Liang C."/>
            <person name="Zhang J."/>
            <person name="Fulton L."/>
            <person name="Graves T.A."/>
            <person name="Minx P."/>
            <person name="Reily A.D."/>
            <person name="Courtney L."/>
            <person name="Kruchowski S.S."/>
            <person name="Tomlinson C."/>
            <person name="Strong C."/>
            <person name="Delehaunty K."/>
            <person name="Fronick C."/>
            <person name="Courtney B."/>
            <person name="Rock S.M."/>
            <person name="Belter E."/>
            <person name="Du F."/>
            <person name="Kim K."/>
            <person name="Abbott R.M."/>
            <person name="Cotton M."/>
            <person name="Levy A."/>
            <person name="Marchetto P."/>
            <person name="Ochoa K."/>
            <person name="Jackson S.M."/>
            <person name="Gillam B."/>
            <person name="Chen W."/>
            <person name="Yan L."/>
            <person name="Higginbotham J."/>
            <person name="Cardenas M."/>
            <person name="Waligorski J."/>
            <person name="Applebaum E."/>
            <person name="Phelps L."/>
            <person name="Falcone J."/>
            <person name="Kanchi K."/>
            <person name="Thane T."/>
            <person name="Scimone A."/>
            <person name="Thane N."/>
            <person name="Henke J."/>
            <person name="Wang T."/>
            <person name="Ruppert J."/>
            <person name="Shah N."/>
            <person name="Rotter K."/>
            <person name="Hodges J."/>
            <person name="Ingenthron E."/>
            <person name="Cordes M."/>
            <person name="Kohlberg S."/>
            <person name="Sgro J."/>
            <person name="Delgado B."/>
            <person name="Mead K."/>
            <person name="Chinwalla A."/>
            <person name="Leonard S."/>
            <person name="Crouse K."/>
            <person name="Collura K."/>
            <person name="Kudrna D."/>
            <person name="Currie J."/>
            <person name="He R."/>
            <person name="Angelova A."/>
            <person name="Rajasekar S."/>
            <person name="Mueller T."/>
            <person name="Lomeli R."/>
            <person name="Scara G."/>
            <person name="Ko A."/>
            <person name="Delaney K."/>
            <person name="Wissotski M."/>
            <person name="Lopez G."/>
            <person name="Campos D."/>
            <person name="Braidotti M."/>
            <person name="Ashley E."/>
            <person name="Golser W."/>
            <person name="Kim H."/>
            <person name="Lee S."/>
            <person name="Lin J."/>
            <person name="Dujmic Z."/>
            <person name="Kim W."/>
            <person name="Talag J."/>
            <person name="Zuccolo A."/>
            <person name="Fan C."/>
            <person name="Sebastian A."/>
            <person name="Kramer M."/>
            <person name="Spiegel L."/>
            <person name="Nascimento L."/>
            <person name="Zutavern T."/>
            <person name="Miller B."/>
            <person name="Ambroise C."/>
            <person name="Muller S."/>
            <person name="Spooner W."/>
            <person name="Narechania A."/>
            <person name="Ren L."/>
            <person name="Wei S."/>
            <person name="Kumari S."/>
            <person name="Faga B."/>
            <person name="Levy M.J."/>
            <person name="McMahan L."/>
            <person name="Van Buren P."/>
            <person name="Vaughn M.W."/>
            <person name="Ying K."/>
            <person name="Yeh C.-T."/>
            <person name="Emrich S.J."/>
            <person name="Jia Y."/>
            <person name="Kalyanaraman A."/>
            <person name="Hsia A.-P."/>
            <person name="Barbazuk W.B."/>
            <person name="Baucom R.S."/>
            <person name="Brutnell T.P."/>
            <person name="Carpita N.C."/>
            <person name="Chaparro C."/>
            <person name="Chia J.-M."/>
            <person name="Deragon J.-M."/>
            <person name="Estill J.C."/>
            <person name="Fu Y."/>
            <person name="Jeddeloh J.A."/>
            <person name="Han Y."/>
            <person name="Lee H."/>
            <person name="Li P."/>
            <person name="Lisch D.R."/>
            <person name="Liu S."/>
            <person name="Liu Z."/>
            <person name="Nagel D.H."/>
            <person name="McCann M.C."/>
            <person name="SanMiguel P."/>
            <person name="Myers A.M."/>
            <person name="Nettleton D."/>
            <person name="Nguyen J."/>
            <person name="Penning B.W."/>
            <person name="Ponnala L."/>
            <person name="Schneider K.L."/>
            <person name="Schwartz D.C."/>
            <person name="Sharma A."/>
            <person name="Soderlund C."/>
            <person name="Springer N.M."/>
            <person name="Sun Q."/>
            <person name="Wang H."/>
            <person name="Waterman M."/>
            <person name="Westerman R."/>
            <person name="Wolfgruber T.K."/>
            <person name="Yang L."/>
            <person name="Yu Y."/>
            <person name="Zhang L."/>
            <person name="Zhou S."/>
            <person name="Zhu Q."/>
            <person name="Bennetzen J.L."/>
            <person name="Dawe R.K."/>
            <person name="Jiang J."/>
            <person name="Jiang N."/>
            <person name="Presting G.G."/>
            <person name="Wessler S.R."/>
            <person name="Aluru S."/>
            <person name="Martienssen R.A."/>
            <person name="Clifton S.W."/>
            <person name="McCombie W.R."/>
            <person name="Wing R.A."/>
            <person name="Wilson R.K."/>
        </authorList>
    </citation>
    <scope>NUCLEOTIDE SEQUENCE [LARGE SCALE GENOMIC DNA]</scope>
    <source>
        <strain evidence="2">cv. B73</strain>
    </source>
</reference>
<dbReference type="EnsemblPlants" id="Zm00001eb379370_T002">
    <property type="protein sequence ID" value="Zm00001eb379370_P002"/>
    <property type="gene ID" value="Zm00001eb379370"/>
</dbReference>
<sequence length="81" mass="9156">MKKIEALDKDILVKEGEITILQDNIDKPFNIICSPSSMQERQHISLHITSCYDVLNYDGFNGCHFSLRAIVDMEEMVAAPA</sequence>
<protein>
    <submittedName>
        <fullName evidence="1">Uncharacterized protein</fullName>
    </submittedName>
</protein>
<dbReference type="InParanoid" id="A0A804QZI9"/>
<evidence type="ECO:0000313" key="2">
    <source>
        <dbReference type="Proteomes" id="UP000007305"/>
    </source>
</evidence>
<evidence type="ECO:0000313" key="1">
    <source>
        <dbReference type="EnsemblPlants" id="Zm00001eb379370_P002"/>
    </source>
</evidence>
<reference evidence="1" key="3">
    <citation type="submission" date="2021-05" db="UniProtKB">
        <authorList>
            <consortium name="EnsemblPlants"/>
        </authorList>
    </citation>
    <scope>IDENTIFICATION</scope>
    <source>
        <strain evidence="1">cv. B73</strain>
    </source>
</reference>
<proteinExistence type="predicted"/>
<organism evidence="1 2">
    <name type="scientific">Zea mays</name>
    <name type="common">Maize</name>
    <dbReference type="NCBI Taxonomy" id="4577"/>
    <lineage>
        <taxon>Eukaryota</taxon>
        <taxon>Viridiplantae</taxon>
        <taxon>Streptophyta</taxon>
        <taxon>Embryophyta</taxon>
        <taxon>Tracheophyta</taxon>
        <taxon>Spermatophyta</taxon>
        <taxon>Magnoliopsida</taxon>
        <taxon>Liliopsida</taxon>
        <taxon>Poales</taxon>
        <taxon>Poaceae</taxon>
        <taxon>PACMAD clade</taxon>
        <taxon>Panicoideae</taxon>
        <taxon>Andropogonodae</taxon>
        <taxon>Andropogoneae</taxon>
        <taxon>Tripsacinae</taxon>
        <taxon>Zea</taxon>
    </lineage>
</organism>
<dbReference type="AlphaFoldDB" id="A0A804QZI9"/>
<name>A0A804QZI9_MAIZE</name>
<keyword evidence="2" id="KW-1185">Reference proteome</keyword>
<reference evidence="1" key="2">
    <citation type="submission" date="2019-07" db="EMBL/GenBank/DDBJ databases">
        <authorList>
            <person name="Seetharam A."/>
            <person name="Woodhouse M."/>
            <person name="Cannon E."/>
        </authorList>
    </citation>
    <scope>NUCLEOTIDE SEQUENCE [LARGE SCALE GENOMIC DNA]</scope>
    <source>
        <strain evidence="1">cv. B73</strain>
    </source>
</reference>